<gene>
    <name evidence="2" type="ORF">CURHAP_LOCUS40558</name>
</gene>
<protein>
    <submittedName>
        <fullName evidence="2">Uncharacterized protein</fullName>
    </submittedName>
</protein>
<sequence>MKGQPKGAIARGGRRGSGVVMERSAKGRGAATSRDVVSEQQQTQARPKFNVRRGAHVPQVIRKINLFAGSQPTQGSSSQPVKASNS</sequence>
<dbReference type="Proteomes" id="UP000507222">
    <property type="component" value="Unassembled WGS sequence"/>
</dbReference>
<dbReference type="AlphaFoldDB" id="A0A6J5VAR0"/>
<evidence type="ECO:0000256" key="1">
    <source>
        <dbReference type="SAM" id="MobiDB-lite"/>
    </source>
</evidence>
<reference evidence="2 3" key="1">
    <citation type="submission" date="2020-05" db="EMBL/GenBank/DDBJ databases">
        <authorList>
            <person name="Campoy J."/>
            <person name="Schneeberger K."/>
            <person name="Spophaly S."/>
        </authorList>
    </citation>
    <scope>NUCLEOTIDE SEQUENCE [LARGE SCALE GENOMIC DNA]</scope>
    <source>
        <strain evidence="2">PruArmRojPasFocal</strain>
    </source>
</reference>
<feature type="region of interest" description="Disordered" evidence="1">
    <location>
        <begin position="1"/>
        <end position="47"/>
    </location>
</feature>
<feature type="region of interest" description="Disordered" evidence="1">
    <location>
        <begin position="66"/>
        <end position="86"/>
    </location>
</feature>
<feature type="compositionally biased region" description="Low complexity" evidence="1">
    <location>
        <begin position="69"/>
        <end position="80"/>
    </location>
</feature>
<dbReference type="EMBL" id="CAEKDK010000006">
    <property type="protein sequence ID" value="CAB4284904.1"/>
    <property type="molecule type" value="Genomic_DNA"/>
</dbReference>
<organism evidence="2 3">
    <name type="scientific">Prunus armeniaca</name>
    <name type="common">Apricot</name>
    <name type="synonym">Armeniaca vulgaris</name>
    <dbReference type="NCBI Taxonomy" id="36596"/>
    <lineage>
        <taxon>Eukaryota</taxon>
        <taxon>Viridiplantae</taxon>
        <taxon>Streptophyta</taxon>
        <taxon>Embryophyta</taxon>
        <taxon>Tracheophyta</taxon>
        <taxon>Spermatophyta</taxon>
        <taxon>Magnoliopsida</taxon>
        <taxon>eudicotyledons</taxon>
        <taxon>Gunneridae</taxon>
        <taxon>Pentapetalae</taxon>
        <taxon>rosids</taxon>
        <taxon>fabids</taxon>
        <taxon>Rosales</taxon>
        <taxon>Rosaceae</taxon>
        <taxon>Amygdaloideae</taxon>
        <taxon>Amygdaleae</taxon>
        <taxon>Prunus</taxon>
    </lineage>
</organism>
<evidence type="ECO:0000313" key="2">
    <source>
        <dbReference type="EMBL" id="CAB4284904.1"/>
    </source>
</evidence>
<accession>A0A6J5VAR0</accession>
<proteinExistence type="predicted"/>
<evidence type="ECO:0000313" key="3">
    <source>
        <dbReference type="Proteomes" id="UP000507222"/>
    </source>
</evidence>
<name>A0A6J5VAR0_PRUAR</name>